<name>A0A166V0Y5_9AGAM</name>
<dbReference type="InterPro" id="IPR038552">
    <property type="entry name" value="Tim21_IMS_sf"/>
</dbReference>
<feature type="region of interest" description="Disordered" evidence="10">
    <location>
        <begin position="44"/>
        <end position="70"/>
    </location>
</feature>
<keyword evidence="9" id="KW-0813">Transport</keyword>
<dbReference type="GO" id="GO:0005744">
    <property type="term" value="C:TIM23 mitochondrial import inner membrane translocase complex"/>
    <property type="evidence" value="ECO:0007669"/>
    <property type="project" value="UniProtKB-UniRule"/>
</dbReference>
<dbReference type="Proteomes" id="UP000076532">
    <property type="component" value="Unassembled WGS sequence"/>
</dbReference>
<keyword evidence="4 9" id="KW-0812">Transmembrane</keyword>
<evidence type="ECO:0000313" key="12">
    <source>
        <dbReference type="Proteomes" id="UP000076532"/>
    </source>
</evidence>
<dbReference type="AlphaFoldDB" id="A0A166V0Y5"/>
<sequence>MSLRRLQTIITRPKFGLPCATRLRLRTAVGHSCRAYATHRDPVPSSLLSSSLDQKPGQSRGGDSVGPFALGVQPSVRNGEKVKKWSELSRGGKVTRAAARSSNFTVILIGASFSAMLFYALTSELFSKNSPTVLYGNACDRIVKSPKVATYLQGPLTFHNNPPSSTRPRHRNRHVSSQIFVDSTGRDHMILNFYVKGKPPGSTSFLNKDPSESYFNAVTHWTEAKLAILSRLDFDDAVEWTKDRATGVSEKSKGLFRYLSGAPVTPSSLPEPLQMEVKEPKKSESTSWSFVGMFSGLRGTRTNSSDSMRTNGDAWTDGEVHADLVRNDDGYFEFRYLLIDIPNSASRNPLRVFVERSKGVRENEPTIRWSS</sequence>
<comment type="similarity">
    <text evidence="2 9">Belongs to the TIM21 family.</text>
</comment>
<keyword evidence="8 9" id="KW-0472">Membrane</keyword>
<dbReference type="Pfam" id="PF08294">
    <property type="entry name" value="TIM21"/>
    <property type="match status" value="1"/>
</dbReference>
<dbReference type="InterPro" id="IPR013261">
    <property type="entry name" value="Tim21"/>
</dbReference>
<evidence type="ECO:0000256" key="7">
    <source>
        <dbReference type="ARBA" id="ARBA00023128"/>
    </source>
</evidence>
<comment type="subunit">
    <text evidence="9">Component of the TIM23 complex.</text>
</comment>
<comment type="function">
    <text evidence="9">Essential component of the TIM23 complex, a complex that mediates the translocation of transit peptide-containing proteins across the mitochondrial inner membrane.</text>
</comment>
<proteinExistence type="inferred from homology"/>
<keyword evidence="6 9" id="KW-1133">Transmembrane helix</keyword>
<protein>
    <recommendedName>
        <fullName evidence="3 9">Mitochondrial import inner membrane translocase subunit Tim21</fullName>
    </recommendedName>
</protein>
<evidence type="ECO:0000256" key="3">
    <source>
        <dbReference type="ARBA" id="ARBA00020726"/>
    </source>
</evidence>
<dbReference type="STRING" id="436010.A0A166V0Y5"/>
<feature type="transmembrane region" description="Helical" evidence="9">
    <location>
        <begin position="103"/>
        <end position="121"/>
    </location>
</feature>
<reference evidence="11 12" key="1">
    <citation type="journal article" date="2016" name="Mol. Biol. Evol.">
        <title>Comparative Genomics of Early-Diverging Mushroom-Forming Fungi Provides Insights into the Origins of Lignocellulose Decay Capabilities.</title>
        <authorList>
            <person name="Nagy L.G."/>
            <person name="Riley R."/>
            <person name="Tritt A."/>
            <person name="Adam C."/>
            <person name="Daum C."/>
            <person name="Floudas D."/>
            <person name="Sun H."/>
            <person name="Yadav J.S."/>
            <person name="Pangilinan J."/>
            <person name="Larsson K.H."/>
            <person name="Matsuura K."/>
            <person name="Barry K."/>
            <person name="Labutti K."/>
            <person name="Kuo R."/>
            <person name="Ohm R.A."/>
            <person name="Bhattacharya S.S."/>
            <person name="Shirouzu T."/>
            <person name="Yoshinaga Y."/>
            <person name="Martin F.M."/>
            <person name="Grigoriev I.V."/>
            <person name="Hibbett D.S."/>
        </authorList>
    </citation>
    <scope>NUCLEOTIDE SEQUENCE [LARGE SCALE GENOMIC DNA]</scope>
    <source>
        <strain evidence="11 12">CBS 109695</strain>
    </source>
</reference>
<dbReference type="PANTHER" id="PTHR13032:SF6">
    <property type="entry name" value="MITOCHONDRIAL IMPORT INNER MEMBRANE TRANSLOCASE SUBUNIT TIM21"/>
    <property type="match status" value="1"/>
</dbReference>
<organism evidence="11 12">
    <name type="scientific">Athelia psychrophila</name>
    <dbReference type="NCBI Taxonomy" id="1759441"/>
    <lineage>
        <taxon>Eukaryota</taxon>
        <taxon>Fungi</taxon>
        <taxon>Dikarya</taxon>
        <taxon>Basidiomycota</taxon>
        <taxon>Agaricomycotina</taxon>
        <taxon>Agaricomycetes</taxon>
        <taxon>Agaricomycetidae</taxon>
        <taxon>Atheliales</taxon>
        <taxon>Atheliaceae</taxon>
        <taxon>Athelia</taxon>
    </lineage>
</organism>
<keyword evidence="12" id="KW-1185">Reference proteome</keyword>
<evidence type="ECO:0000256" key="4">
    <source>
        <dbReference type="ARBA" id="ARBA00022692"/>
    </source>
</evidence>
<evidence type="ECO:0000256" key="5">
    <source>
        <dbReference type="ARBA" id="ARBA00022946"/>
    </source>
</evidence>
<keyword evidence="9" id="KW-0653">Protein transport</keyword>
<comment type="subcellular location">
    <subcellularLocation>
        <location evidence="9">Mitochondrion inner membrane</location>
        <topology evidence="9">Single-pass membrane protein</topology>
    </subcellularLocation>
    <subcellularLocation>
        <location evidence="1">Mitochondrion membrane</location>
        <topology evidence="1">Single-pass membrane protein</topology>
    </subcellularLocation>
</comment>
<evidence type="ECO:0000256" key="6">
    <source>
        <dbReference type="ARBA" id="ARBA00022989"/>
    </source>
</evidence>
<evidence type="ECO:0000256" key="10">
    <source>
        <dbReference type="SAM" id="MobiDB-lite"/>
    </source>
</evidence>
<dbReference type="PANTHER" id="PTHR13032">
    <property type="entry name" value="MITOCHONDRIAL IMPORT INNER MEMBRANE TRANSLOCASE SUBUNIT TIM21"/>
    <property type="match status" value="1"/>
</dbReference>
<evidence type="ECO:0000256" key="1">
    <source>
        <dbReference type="ARBA" id="ARBA00004304"/>
    </source>
</evidence>
<accession>A0A166V0Y5</accession>
<evidence type="ECO:0000256" key="8">
    <source>
        <dbReference type="ARBA" id="ARBA00023136"/>
    </source>
</evidence>
<evidence type="ECO:0000313" key="11">
    <source>
        <dbReference type="EMBL" id="KZP32237.1"/>
    </source>
</evidence>
<dbReference type="EMBL" id="KV417486">
    <property type="protein sequence ID" value="KZP32237.1"/>
    <property type="molecule type" value="Genomic_DNA"/>
</dbReference>
<evidence type="ECO:0000256" key="2">
    <source>
        <dbReference type="ARBA" id="ARBA00010867"/>
    </source>
</evidence>
<keyword evidence="9" id="KW-0999">Mitochondrion inner membrane</keyword>
<keyword evidence="9" id="KW-0811">Translocation</keyword>
<keyword evidence="5" id="KW-0809">Transit peptide</keyword>
<evidence type="ECO:0000256" key="9">
    <source>
        <dbReference type="RuleBase" id="RU367142"/>
    </source>
</evidence>
<keyword evidence="7 9" id="KW-0496">Mitochondrion</keyword>
<dbReference type="Gene3D" id="3.10.450.320">
    <property type="entry name" value="Mitochondrial import inner membrane translocase subunit Tim21"/>
    <property type="match status" value="1"/>
</dbReference>
<dbReference type="OrthoDB" id="436405at2759"/>
<gene>
    <name evidence="11" type="ORF">FIBSPDRAFT_848624</name>
</gene>
<dbReference type="GO" id="GO:0030150">
    <property type="term" value="P:protein import into mitochondrial matrix"/>
    <property type="evidence" value="ECO:0007669"/>
    <property type="project" value="UniProtKB-UniRule"/>
</dbReference>